<proteinExistence type="predicted"/>
<evidence type="ECO:0000313" key="3">
    <source>
        <dbReference type="Proteomes" id="UP000279275"/>
    </source>
</evidence>
<reference evidence="2 3" key="1">
    <citation type="submission" date="2018-10" db="EMBL/GenBank/DDBJ databases">
        <title>Isolation from cow dung.</title>
        <authorList>
            <person name="Ling L."/>
        </authorList>
    </citation>
    <scope>NUCLEOTIDE SEQUENCE [LARGE SCALE GENOMIC DNA]</scope>
    <source>
        <strain evidence="2 3">NEAU-LL90</strain>
    </source>
</reference>
<dbReference type="OrthoDB" id="157302at2"/>
<name>A0A3M2L2D6_9NOCA</name>
<keyword evidence="3" id="KW-1185">Reference proteome</keyword>
<dbReference type="EMBL" id="RFFH01000006">
    <property type="protein sequence ID" value="RMI31797.1"/>
    <property type="molecule type" value="Genomic_DNA"/>
</dbReference>
<dbReference type="AlphaFoldDB" id="A0A3M2L2D6"/>
<dbReference type="InterPro" id="IPR012349">
    <property type="entry name" value="Split_barrel_FMN-bd"/>
</dbReference>
<gene>
    <name evidence="2" type="ORF">EBN03_16550</name>
</gene>
<evidence type="ECO:0000313" key="2">
    <source>
        <dbReference type="EMBL" id="RMI31797.1"/>
    </source>
</evidence>
<dbReference type="RefSeq" id="WP_122188931.1">
    <property type="nucleotide sequence ID" value="NZ_RFFH01000006.1"/>
</dbReference>
<comment type="caution">
    <text evidence="2">The sequence shown here is derived from an EMBL/GenBank/DDBJ whole genome shotgun (WGS) entry which is preliminary data.</text>
</comment>
<dbReference type="SUPFAM" id="SSF50475">
    <property type="entry name" value="FMN-binding split barrel"/>
    <property type="match status" value="1"/>
</dbReference>
<accession>A0A3M2L2D6</accession>
<evidence type="ECO:0000259" key="1">
    <source>
        <dbReference type="Pfam" id="PF01243"/>
    </source>
</evidence>
<protein>
    <submittedName>
        <fullName evidence="2">Pyridoxamine 5'-phosphate oxidase family protein</fullName>
    </submittedName>
</protein>
<sequence>MLADPISAQDLNIYGDATLPWDRARAAMAAGLGLPETPAFLGTAGAAGHPSSAGIGCVESAGWLYFTSGPGTRKSRNLAANPFCTLSFRFPDVDLVFSGAAQRAVDPDELDRVTGVYRAGGWPAERSGDAVTAPYSAQSAGPAPWQLFRFTPHAAVGVALTEPHGATRWHFAH</sequence>
<organism evidence="2 3">
    <name type="scientific">Nocardia stercoris</name>
    <dbReference type="NCBI Taxonomy" id="2483361"/>
    <lineage>
        <taxon>Bacteria</taxon>
        <taxon>Bacillati</taxon>
        <taxon>Actinomycetota</taxon>
        <taxon>Actinomycetes</taxon>
        <taxon>Mycobacteriales</taxon>
        <taxon>Nocardiaceae</taxon>
        <taxon>Nocardia</taxon>
    </lineage>
</organism>
<dbReference type="InterPro" id="IPR011576">
    <property type="entry name" value="Pyridox_Oxase_N"/>
</dbReference>
<dbReference type="Pfam" id="PF01243">
    <property type="entry name" value="PNPOx_N"/>
    <property type="match status" value="1"/>
</dbReference>
<dbReference type="Proteomes" id="UP000279275">
    <property type="component" value="Unassembled WGS sequence"/>
</dbReference>
<dbReference type="Gene3D" id="2.30.110.10">
    <property type="entry name" value="Electron Transport, Fmn-binding Protein, Chain A"/>
    <property type="match status" value="1"/>
</dbReference>
<feature type="domain" description="Pyridoxamine 5'-phosphate oxidase N-terminal" evidence="1">
    <location>
        <begin position="37"/>
        <end position="154"/>
    </location>
</feature>